<dbReference type="InterPro" id="IPR012338">
    <property type="entry name" value="Beta-lactam/transpept-like"/>
</dbReference>
<feature type="signal peptide" evidence="1">
    <location>
        <begin position="1"/>
        <end position="23"/>
    </location>
</feature>
<name>A0A0S2DWY5_LYSAN</name>
<dbReference type="GO" id="GO:0008658">
    <property type="term" value="F:penicillin binding"/>
    <property type="evidence" value="ECO:0007669"/>
    <property type="project" value="InterPro"/>
</dbReference>
<dbReference type="EMBL" id="CP011129">
    <property type="protein sequence ID" value="ALN79125.1"/>
    <property type="molecule type" value="Genomic_DNA"/>
</dbReference>
<dbReference type="KEGG" id="laq:GLA29479_2192"/>
<dbReference type="AlphaFoldDB" id="A0A0S2DWY5"/>
<dbReference type="SUPFAM" id="SSF56601">
    <property type="entry name" value="beta-lactamase/transpeptidase-like"/>
    <property type="match status" value="1"/>
</dbReference>
<dbReference type="Proteomes" id="UP000060787">
    <property type="component" value="Chromosome"/>
</dbReference>
<organism evidence="3 4">
    <name type="scientific">Lysobacter antibioticus</name>
    <dbReference type="NCBI Taxonomy" id="84531"/>
    <lineage>
        <taxon>Bacteria</taxon>
        <taxon>Pseudomonadati</taxon>
        <taxon>Pseudomonadota</taxon>
        <taxon>Gammaproteobacteria</taxon>
        <taxon>Lysobacterales</taxon>
        <taxon>Lysobacteraceae</taxon>
        <taxon>Lysobacter</taxon>
    </lineage>
</organism>
<accession>A0A0S2DWY5</accession>
<feature type="chain" id="PRO_5009798035" evidence="1">
    <location>
        <begin position="24"/>
        <end position="273"/>
    </location>
</feature>
<feature type="domain" description="Penicillin-binding protein transpeptidase" evidence="2">
    <location>
        <begin position="54"/>
        <end position="259"/>
    </location>
</feature>
<keyword evidence="4" id="KW-1185">Reference proteome</keyword>
<dbReference type="RefSeq" id="WP_057916788.1">
    <property type="nucleotide sequence ID" value="NZ_CP011129.1"/>
</dbReference>
<reference evidence="3 4" key="1">
    <citation type="journal article" date="2015" name="BMC Genomics">
        <title>Comparative genomics and metabolic profiling of the genus Lysobacter.</title>
        <authorList>
            <person name="de Bruijn I."/>
            <person name="Cheng X."/>
            <person name="de Jager V."/>
            <person name="Exposito R.G."/>
            <person name="Watrous J."/>
            <person name="Patel N."/>
            <person name="Postma J."/>
            <person name="Dorrestein P.C."/>
            <person name="Kobayashi D."/>
            <person name="Raaijmakers J.M."/>
        </authorList>
    </citation>
    <scope>NUCLEOTIDE SEQUENCE [LARGE SCALE GENOMIC DNA]</scope>
    <source>
        <strain evidence="3 4">76</strain>
    </source>
</reference>
<dbReference type="Pfam" id="PF00905">
    <property type="entry name" value="Transpeptidase"/>
    <property type="match status" value="1"/>
</dbReference>
<evidence type="ECO:0000313" key="3">
    <source>
        <dbReference type="EMBL" id="ALN79125.1"/>
    </source>
</evidence>
<proteinExistence type="predicted"/>
<sequence>MKAILTAALFAVSLCGPATQAHAQSMGPPGSEPKIQSCFVLYDLSGGEISRTPSAACSRRVSPGATFDIPHALAGLDGGIVRAQERIGADSGGNAGGSDQTLDTALQFSAPWYFQRIAQRLGAQREREYMVRFNYGNADTSSGATNFWDGGSLKVSPDEQLLFLRRFFREELGVSRQAIADVRSGLRQPPGVVVGSFGVAPFGASPPRDDTSVAAKSASTVMDGREGVRWLVGQVKRGTREYVFVSCVTGPKSLPQNAAVFLAEQELRRANVF</sequence>
<evidence type="ECO:0000259" key="2">
    <source>
        <dbReference type="Pfam" id="PF00905"/>
    </source>
</evidence>
<dbReference type="PATRIC" id="fig|84531.7.peg.2151"/>
<evidence type="ECO:0000256" key="1">
    <source>
        <dbReference type="SAM" id="SignalP"/>
    </source>
</evidence>
<dbReference type="STRING" id="84531.LA76x_0964"/>
<keyword evidence="1" id="KW-0732">Signal</keyword>
<dbReference type="eggNOG" id="COG2602">
    <property type="taxonomic scope" value="Bacteria"/>
</dbReference>
<gene>
    <name evidence="3" type="ORF">LA76x_0964</name>
</gene>
<dbReference type="Gene3D" id="3.40.710.10">
    <property type="entry name" value="DD-peptidase/beta-lactamase superfamily"/>
    <property type="match status" value="1"/>
</dbReference>
<dbReference type="KEGG" id="lab:LA76x_0964"/>
<evidence type="ECO:0000313" key="4">
    <source>
        <dbReference type="Proteomes" id="UP000060787"/>
    </source>
</evidence>
<protein>
    <submittedName>
        <fullName evidence="3">Penicillin binding transpeptidase domain protein</fullName>
    </submittedName>
</protein>
<dbReference type="InterPro" id="IPR001460">
    <property type="entry name" value="PCN-bd_Tpept"/>
</dbReference>